<dbReference type="InterPro" id="IPR004821">
    <property type="entry name" value="Cyt_trans-like"/>
</dbReference>
<dbReference type="EMBL" id="UINC01088631">
    <property type="protein sequence ID" value="SVC39035.1"/>
    <property type="molecule type" value="Genomic_DNA"/>
</dbReference>
<dbReference type="AlphaFoldDB" id="A0A382LTG1"/>
<reference evidence="2" key="1">
    <citation type="submission" date="2018-05" db="EMBL/GenBank/DDBJ databases">
        <authorList>
            <person name="Lanie J.A."/>
            <person name="Ng W.-L."/>
            <person name="Kazmierczak K.M."/>
            <person name="Andrzejewski T.M."/>
            <person name="Davidsen T.M."/>
            <person name="Wayne K.J."/>
            <person name="Tettelin H."/>
            <person name="Glass J.I."/>
            <person name="Rusch D."/>
            <person name="Podicherti R."/>
            <person name="Tsui H.-C.T."/>
            <person name="Winkler M.E."/>
        </authorList>
    </citation>
    <scope>NUCLEOTIDE SEQUENCE</scope>
</reference>
<name>A0A382LTG1_9ZZZZ</name>
<dbReference type="SUPFAM" id="SSF52374">
    <property type="entry name" value="Nucleotidylyl transferase"/>
    <property type="match status" value="1"/>
</dbReference>
<sequence length="47" mass="5234">MHRGHIELLAKIADLGNRLIIGLNTDKSIRKLKGKYCPPCVCPESCK</sequence>
<dbReference type="Gene3D" id="3.40.50.620">
    <property type="entry name" value="HUPs"/>
    <property type="match status" value="1"/>
</dbReference>
<proteinExistence type="predicted"/>
<protein>
    <recommendedName>
        <fullName evidence="1">Cytidyltransferase-like domain-containing protein</fullName>
    </recommendedName>
</protein>
<dbReference type="NCBIfam" id="TIGR00125">
    <property type="entry name" value="cyt_tran_rel"/>
    <property type="match status" value="1"/>
</dbReference>
<dbReference type="Pfam" id="PF01467">
    <property type="entry name" value="CTP_transf_like"/>
    <property type="match status" value="1"/>
</dbReference>
<dbReference type="InterPro" id="IPR014729">
    <property type="entry name" value="Rossmann-like_a/b/a_fold"/>
</dbReference>
<evidence type="ECO:0000313" key="2">
    <source>
        <dbReference type="EMBL" id="SVC39035.1"/>
    </source>
</evidence>
<evidence type="ECO:0000259" key="1">
    <source>
        <dbReference type="Pfam" id="PF01467"/>
    </source>
</evidence>
<feature type="domain" description="Cytidyltransferase-like" evidence="1">
    <location>
        <begin position="2"/>
        <end position="32"/>
    </location>
</feature>
<accession>A0A382LTG1</accession>
<dbReference type="GO" id="GO:0003824">
    <property type="term" value="F:catalytic activity"/>
    <property type="evidence" value="ECO:0007669"/>
    <property type="project" value="InterPro"/>
</dbReference>
<organism evidence="2">
    <name type="scientific">marine metagenome</name>
    <dbReference type="NCBI Taxonomy" id="408172"/>
    <lineage>
        <taxon>unclassified sequences</taxon>
        <taxon>metagenomes</taxon>
        <taxon>ecological metagenomes</taxon>
    </lineage>
</organism>
<gene>
    <name evidence="2" type="ORF">METZ01_LOCUS291889</name>
</gene>